<sequence>MAVRGLILSATLICAMVVVCYGEVKLSELPVTLSVATTPTKGSSDDRFSEEEEGEEWYVRVDKALTPYVGQSFEDVEDAVTFYKAYVYDIPSWELCACISNEVIVIPVFFRLLTNIV</sequence>
<evidence type="ECO:0000256" key="1">
    <source>
        <dbReference type="SAM" id="SignalP"/>
    </source>
</evidence>
<keyword evidence="3" id="KW-1185">Reference proteome</keyword>
<name>A0AAW1LLQ8_SAPOF</name>
<keyword evidence="1" id="KW-0732">Signal</keyword>
<dbReference type="EMBL" id="JBDFQZ010000004">
    <property type="protein sequence ID" value="KAK9733988.1"/>
    <property type="molecule type" value="Genomic_DNA"/>
</dbReference>
<feature type="signal peptide" evidence="1">
    <location>
        <begin position="1"/>
        <end position="22"/>
    </location>
</feature>
<organism evidence="2 3">
    <name type="scientific">Saponaria officinalis</name>
    <name type="common">Common soapwort</name>
    <name type="synonym">Lychnis saponaria</name>
    <dbReference type="NCBI Taxonomy" id="3572"/>
    <lineage>
        <taxon>Eukaryota</taxon>
        <taxon>Viridiplantae</taxon>
        <taxon>Streptophyta</taxon>
        <taxon>Embryophyta</taxon>
        <taxon>Tracheophyta</taxon>
        <taxon>Spermatophyta</taxon>
        <taxon>Magnoliopsida</taxon>
        <taxon>eudicotyledons</taxon>
        <taxon>Gunneridae</taxon>
        <taxon>Pentapetalae</taxon>
        <taxon>Caryophyllales</taxon>
        <taxon>Caryophyllaceae</taxon>
        <taxon>Caryophylleae</taxon>
        <taxon>Saponaria</taxon>
    </lineage>
</organism>
<evidence type="ECO:0000313" key="2">
    <source>
        <dbReference type="EMBL" id="KAK9733988.1"/>
    </source>
</evidence>
<evidence type="ECO:0000313" key="3">
    <source>
        <dbReference type="Proteomes" id="UP001443914"/>
    </source>
</evidence>
<proteinExistence type="predicted"/>
<reference evidence="2" key="1">
    <citation type="submission" date="2024-03" db="EMBL/GenBank/DDBJ databases">
        <title>WGS assembly of Saponaria officinalis var. Norfolk2.</title>
        <authorList>
            <person name="Jenkins J."/>
            <person name="Shu S."/>
            <person name="Grimwood J."/>
            <person name="Barry K."/>
            <person name="Goodstein D."/>
            <person name="Schmutz J."/>
            <person name="Leebens-Mack J."/>
            <person name="Osbourn A."/>
        </authorList>
    </citation>
    <scope>NUCLEOTIDE SEQUENCE [LARGE SCALE GENOMIC DNA]</scope>
    <source>
        <strain evidence="2">JIC</strain>
    </source>
</reference>
<feature type="chain" id="PRO_5043632013" evidence="1">
    <location>
        <begin position="23"/>
        <end position="117"/>
    </location>
</feature>
<dbReference type="AlphaFoldDB" id="A0AAW1LLQ8"/>
<dbReference type="Proteomes" id="UP001443914">
    <property type="component" value="Unassembled WGS sequence"/>
</dbReference>
<comment type="caution">
    <text evidence="2">The sequence shown here is derived from an EMBL/GenBank/DDBJ whole genome shotgun (WGS) entry which is preliminary data.</text>
</comment>
<accession>A0AAW1LLQ8</accession>
<protein>
    <submittedName>
        <fullName evidence="2">Uncharacterized protein</fullName>
    </submittedName>
</protein>
<gene>
    <name evidence="2" type="ORF">RND81_04G106300</name>
</gene>